<dbReference type="GO" id="GO:0004798">
    <property type="term" value="F:dTMP kinase activity"/>
    <property type="evidence" value="ECO:0007669"/>
    <property type="project" value="UniProtKB-EC"/>
</dbReference>
<evidence type="ECO:0000256" key="3">
    <source>
        <dbReference type="ARBA" id="ARBA00017144"/>
    </source>
</evidence>
<evidence type="ECO:0000256" key="4">
    <source>
        <dbReference type="ARBA" id="ARBA00022679"/>
    </source>
</evidence>
<protein>
    <recommendedName>
        <fullName evidence="3">Thymidylate kinase</fullName>
        <ecNumber evidence="2">2.7.4.9</ecNumber>
    </recommendedName>
</protein>
<dbReference type="KEGG" id="cpyr:CYJ47_09260"/>
<dbReference type="InterPro" id="IPR039430">
    <property type="entry name" value="Thymidylate_kin-like_dom"/>
</dbReference>
<dbReference type="Pfam" id="PF02223">
    <property type="entry name" value="Thymidylate_kin"/>
    <property type="match status" value="1"/>
</dbReference>
<dbReference type="PANTHER" id="PTHR10344">
    <property type="entry name" value="THYMIDYLATE KINASE"/>
    <property type="match status" value="1"/>
</dbReference>
<dbReference type="PROSITE" id="PS01331">
    <property type="entry name" value="THYMIDYLATE_KINASE"/>
    <property type="match status" value="1"/>
</dbReference>
<dbReference type="SUPFAM" id="SSF52540">
    <property type="entry name" value="P-loop containing nucleoside triphosphate hydrolases"/>
    <property type="match status" value="1"/>
</dbReference>
<keyword evidence="4 10" id="KW-0808">Transferase</keyword>
<accession>A0AAF0YQF0</accession>
<organism evidence="10 11">
    <name type="scientific">Corynebacterium pyruviciproducens</name>
    <dbReference type="NCBI Taxonomy" id="598660"/>
    <lineage>
        <taxon>Bacteria</taxon>
        <taxon>Bacillati</taxon>
        <taxon>Actinomycetota</taxon>
        <taxon>Actinomycetes</taxon>
        <taxon>Mycobacteriales</taxon>
        <taxon>Corynebacteriaceae</taxon>
        <taxon>Corynebacterium</taxon>
    </lineage>
</organism>
<dbReference type="CDD" id="cd01672">
    <property type="entry name" value="TMPK"/>
    <property type="match status" value="1"/>
</dbReference>
<evidence type="ECO:0000256" key="2">
    <source>
        <dbReference type="ARBA" id="ARBA00012980"/>
    </source>
</evidence>
<comment type="similarity">
    <text evidence="1">Belongs to the thymidylate kinase family.</text>
</comment>
<evidence type="ECO:0000256" key="6">
    <source>
        <dbReference type="ARBA" id="ARBA00022741"/>
    </source>
</evidence>
<dbReference type="InterPro" id="IPR027417">
    <property type="entry name" value="P-loop_NTPase"/>
</dbReference>
<dbReference type="NCBIfam" id="NF005923">
    <property type="entry name" value="PRK07933.1"/>
    <property type="match status" value="1"/>
</dbReference>
<evidence type="ECO:0000256" key="5">
    <source>
        <dbReference type="ARBA" id="ARBA00022727"/>
    </source>
</evidence>
<evidence type="ECO:0000313" key="11">
    <source>
        <dbReference type="Proteomes" id="UP000234560"/>
    </source>
</evidence>
<dbReference type="EC" id="2.7.4.9" evidence="2"/>
<evidence type="ECO:0000313" key="10">
    <source>
        <dbReference type="EMBL" id="WOT01454.1"/>
    </source>
</evidence>
<sequence length="204" mass="22752">MILAVEGIDGAGKNTLVNALLNHIDAETLSFPRYSTSDAAKLARKALYGRMGDLTESPYAMATLFALDRAGAKDYLREMALSSSILILDRYVASNAAYTAARLEDMDAAQWVYDLEYGELALPKPGLQILLETPTSVAQERAEWRAEHDADRAKDNYERDDSLQSRTATAYRRLARGQWASPWLIVPHITTPQEATEEILNRIM</sequence>
<dbReference type="Proteomes" id="UP000234560">
    <property type="component" value="Chromosome"/>
</dbReference>
<evidence type="ECO:0000256" key="1">
    <source>
        <dbReference type="ARBA" id="ARBA00009776"/>
    </source>
</evidence>
<gene>
    <name evidence="10" type="ORF">CYJ47_09260</name>
</gene>
<proteinExistence type="inferred from homology"/>
<keyword evidence="7 10" id="KW-0418">Kinase</keyword>
<reference evidence="10" key="1">
    <citation type="submission" date="2017-12" db="EMBL/GenBank/DDBJ databases">
        <authorList>
            <person name="Thomas-White K."/>
            <person name="Wolfe A.J."/>
        </authorList>
    </citation>
    <scope>NUCLEOTIDE SEQUENCE</scope>
    <source>
        <strain evidence="10">UMB0763</strain>
    </source>
</reference>
<dbReference type="GO" id="GO:0005829">
    <property type="term" value="C:cytosol"/>
    <property type="evidence" value="ECO:0007669"/>
    <property type="project" value="TreeGrafter"/>
</dbReference>
<dbReference type="GO" id="GO:0006227">
    <property type="term" value="P:dUDP biosynthetic process"/>
    <property type="evidence" value="ECO:0007669"/>
    <property type="project" value="TreeGrafter"/>
</dbReference>
<dbReference type="RefSeq" id="WP_101677857.1">
    <property type="nucleotide sequence ID" value="NZ_CP136958.1"/>
</dbReference>
<dbReference type="GO" id="GO:0006235">
    <property type="term" value="P:dTTP biosynthetic process"/>
    <property type="evidence" value="ECO:0007669"/>
    <property type="project" value="TreeGrafter"/>
</dbReference>
<keyword evidence="5" id="KW-0545">Nucleotide biosynthesis</keyword>
<dbReference type="EMBL" id="CP136958">
    <property type="protein sequence ID" value="WOT01454.1"/>
    <property type="molecule type" value="Genomic_DNA"/>
</dbReference>
<dbReference type="GO" id="GO:0006233">
    <property type="term" value="P:dTDP biosynthetic process"/>
    <property type="evidence" value="ECO:0007669"/>
    <property type="project" value="InterPro"/>
</dbReference>
<evidence type="ECO:0000259" key="9">
    <source>
        <dbReference type="Pfam" id="PF02223"/>
    </source>
</evidence>
<dbReference type="PANTHER" id="PTHR10344:SF4">
    <property type="entry name" value="UMP-CMP KINASE 2, MITOCHONDRIAL"/>
    <property type="match status" value="1"/>
</dbReference>
<feature type="domain" description="Thymidylate kinase-like" evidence="9">
    <location>
        <begin position="5"/>
        <end position="176"/>
    </location>
</feature>
<reference evidence="10" key="2">
    <citation type="submission" date="2023-10" db="EMBL/GenBank/DDBJ databases">
        <authorList>
            <person name="Choi B."/>
        </authorList>
    </citation>
    <scope>NUCLEOTIDE SEQUENCE</scope>
    <source>
        <strain evidence="10">UMB0763</strain>
    </source>
</reference>
<evidence type="ECO:0000256" key="8">
    <source>
        <dbReference type="ARBA" id="ARBA00022840"/>
    </source>
</evidence>
<dbReference type="Gene3D" id="3.40.50.300">
    <property type="entry name" value="P-loop containing nucleotide triphosphate hydrolases"/>
    <property type="match status" value="1"/>
</dbReference>
<dbReference type="InterPro" id="IPR018095">
    <property type="entry name" value="Thymidylate_kin_CS"/>
</dbReference>
<evidence type="ECO:0000256" key="7">
    <source>
        <dbReference type="ARBA" id="ARBA00022777"/>
    </source>
</evidence>
<dbReference type="GO" id="GO:0005524">
    <property type="term" value="F:ATP binding"/>
    <property type="evidence" value="ECO:0007669"/>
    <property type="project" value="UniProtKB-KW"/>
</dbReference>
<keyword evidence="6" id="KW-0547">Nucleotide-binding</keyword>
<keyword evidence="8" id="KW-0067">ATP-binding</keyword>
<dbReference type="AlphaFoldDB" id="A0AAF0YQF0"/>
<name>A0AAF0YQF0_9CORY</name>